<dbReference type="AlphaFoldDB" id="A0A2Z2PRY0"/>
<name>A0A2Z2PRY0_RHIRH</name>
<organism evidence="3">
    <name type="scientific">Rhizobium rhizogenes</name>
    <name type="common">Agrobacterium rhizogenes</name>
    <dbReference type="NCBI Taxonomy" id="359"/>
    <lineage>
        <taxon>Bacteria</taxon>
        <taxon>Pseudomonadati</taxon>
        <taxon>Pseudomonadota</taxon>
        <taxon>Alphaproteobacteria</taxon>
        <taxon>Hyphomicrobiales</taxon>
        <taxon>Rhizobiaceae</taxon>
        <taxon>Rhizobium/Agrobacterium group</taxon>
        <taxon>Rhizobium</taxon>
    </lineage>
</organism>
<dbReference type="RefSeq" id="WP_172691169.1">
    <property type="nucleotide sequence ID" value="NZ_KY000045.1"/>
</dbReference>
<feature type="transmembrane region" description="Helical" evidence="1">
    <location>
        <begin position="32"/>
        <end position="59"/>
    </location>
</feature>
<accession>A0A2Z2PRY0</accession>
<protein>
    <submittedName>
        <fullName evidence="3">Conjugal transfer protein TraB</fullName>
    </submittedName>
</protein>
<proteinExistence type="predicted"/>
<feature type="domain" description="CN hydrolase" evidence="2">
    <location>
        <begin position="214"/>
        <end position="425"/>
    </location>
</feature>
<evidence type="ECO:0000256" key="1">
    <source>
        <dbReference type="SAM" id="Phobius"/>
    </source>
</evidence>
<evidence type="ECO:0000313" key="3">
    <source>
        <dbReference type="EMBL" id="ASK44265.1"/>
    </source>
</evidence>
<dbReference type="EMBL" id="KY000045">
    <property type="protein sequence ID" value="ASK44265.1"/>
    <property type="molecule type" value="Genomic_DNA"/>
</dbReference>
<feature type="transmembrane region" description="Helical" evidence="1">
    <location>
        <begin position="178"/>
        <end position="198"/>
    </location>
</feature>
<dbReference type="InterPro" id="IPR016707">
    <property type="entry name" value="Conjugal_tfr_TraB_rhizob"/>
</dbReference>
<keyword evidence="1" id="KW-0812">Transmembrane</keyword>
<geneLocation type="plasmid" evidence="3">
    <name>pTi_CFBP1935</name>
</geneLocation>
<evidence type="ECO:0000259" key="2">
    <source>
        <dbReference type="PROSITE" id="PS50263"/>
    </source>
</evidence>
<dbReference type="GO" id="GO:0016020">
    <property type="term" value="C:membrane"/>
    <property type="evidence" value="ECO:0007669"/>
    <property type="project" value="InterPro"/>
</dbReference>
<dbReference type="InterPro" id="IPR036526">
    <property type="entry name" value="C-N_Hydrolase_sf"/>
</dbReference>
<reference evidence="3" key="1">
    <citation type="submission" date="2016-10" db="EMBL/GenBank/DDBJ databases">
        <title>Agrobacterium Ti plasmids: Classification based on T-DNA and Vir regions organization.</title>
        <authorList>
            <person name="Nabi N."/>
            <person name="Vial L."/>
            <person name="Ben Hafsa A."/>
            <person name="Chapulliot D."/>
            <person name="Berard A."/>
            <person name="Chauveau A."/>
            <person name="Le Paslier M.-C."/>
            <person name="Harzallah Skhiri F."/>
            <person name="Brunel D."/>
            <person name="Nesme X."/>
            <person name="Chaouachi M."/>
        </authorList>
    </citation>
    <scope>NUCLEOTIDE SEQUENCE</scope>
    <source>
        <strain evidence="3">CFBP1935</strain>
        <plasmid evidence="3">pTi_CFBP1935</plasmid>
    </source>
</reference>
<keyword evidence="1" id="KW-1133">Transmembrane helix</keyword>
<keyword evidence="3" id="KW-0614">Plasmid</keyword>
<dbReference type="Pfam" id="PF00795">
    <property type="entry name" value="CN_hydrolase"/>
    <property type="match status" value="1"/>
</dbReference>
<dbReference type="PIRSF" id="PIRSF017932">
    <property type="entry name" value="Conjugal_transfer_TraB_rhizob"/>
    <property type="match status" value="1"/>
</dbReference>
<dbReference type="PROSITE" id="PS50263">
    <property type="entry name" value="CN_HYDROLASE"/>
    <property type="match status" value="1"/>
</dbReference>
<dbReference type="InterPro" id="IPR003010">
    <property type="entry name" value="C-N_Hydrolase"/>
</dbReference>
<feature type="transmembrane region" description="Helical" evidence="1">
    <location>
        <begin position="144"/>
        <end position="166"/>
    </location>
</feature>
<dbReference type="Gene3D" id="3.60.110.10">
    <property type="entry name" value="Carbon-nitrogen hydrolase"/>
    <property type="match status" value="1"/>
</dbReference>
<sequence length="425" mass="46589">MTQDISGQSRRSAFSVWQNRFSPSIRDQGRSVLLIALAVACGWIGWCGQVLALPVAMLFPALWACSPSRMAAAFVSAGYFLAASRGLPQGVANFYAADLWPGLLLWLAASLAFVTVHAVVWANQSDRLTEEGRLGWRQPRRWPPLRYLLAMVLMALPPFGIVGWAQPLTAAGVVFPGWGWWGLTAATAGLLAMTTKYWPAAAIGLGGFWLWSAATWTAPALPDRWTGVDLEMGQMLGRDASLDHHRGMIATAWISASKGLRFVVLPESALGFWTPTVEHIWRDGLRGSGLVVIAGTALVDRQGYDNLMVVISADEASILYRERMPVPVSMWQPWSRWTGQSGGAHAHFFTNPVVEIDGEKIAPLICYEQLIVWPILQSMLHTPDVIVAASNGWWTKGTPIVEIQRASIIAWGRLFGLPVVMAFNT</sequence>
<dbReference type="NCBIfam" id="NF010398">
    <property type="entry name" value="PRK13825.1-2"/>
    <property type="match status" value="1"/>
</dbReference>
<feature type="transmembrane region" description="Helical" evidence="1">
    <location>
        <begin position="103"/>
        <end position="123"/>
    </location>
</feature>
<dbReference type="SUPFAM" id="SSF56317">
    <property type="entry name" value="Carbon-nitrogen hydrolase"/>
    <property type="match status" value="1"/>
</dbReference>
<keyword evidence="1" id="KW-0472">Membrane</keyword>